<protein>
    <recommendedName>
        <fullName evidence="1">Glutamine amidotransferase domain-containing protein</fullName>
    </recommendedName>
</protein>
<dbReference type="Gene3D" id="3.40.50.880">
    <property type="match status" value="1"/>
</dbReference>
<dbReference type="Pfam" id="PF00117">
    <property type="entry name" value="GATase"/>
    <property type="match status" value="1"/>
</dbReference>
<dbReference type="PANTHER" id="PTHR42695:SF5">
    <property type="entry name" value="GLUTAMINE AMIDOTRANSFERASE YLR126C-RELATED"/>
    <property type="match status" value="1"/>
</dbReference>
<sequence>MKTAVVIRHVHFEHLGALEPALREAGYGVRYLEAPTAAFELHSLPDLLVVLGGPISVNDTEDYPFLARELSLVQRQIEQKLPLLGICLGAQLIARALGARVFPMRGKEVGWSPLALTEAGARHAIRHLAAPGLDVLHWHGETFDLPAGAARLASTPLCENQAFSVGDHALGLQFHPEVTAEQLESWFVGHVGELASIPVQVTRLRGQSAPRAKRLEEPLRRFLNEWLRASEEPRASGASDLRRLS</sequence>
<organism evidence="2 3">
    <name type="scientific">Sorangium cellulosum</name>
    <name type="common">Polyangium cellulosum</name>
    <dbReference type="NCBI Taxonomy" id="56"/>
    <lineage>
        <taxon>Bacteria</taxon>
        <taxon>Pseudomonadati</taxon>
        <taxon>Myxococcota</taxon>
        <taxon>Polyangia</taxon>
        <taxon>Polyangiales</taxon>
        <taxon>Polyangiaceae</taxon>
        <taxon>Sorangium</taxon>
    </lineage>
</organism>
<gene>
    <name evidence="2" type="ORF">BE15_12465</name>
</gene>
<dbReference type="PANTHER" id="PTHR42695">
    <property type="entry name" value="GLUTAMINE AMIDOTRANSFERASE YLR126C-RELATED"/>
    <property type="match status" value="1"/>
</dbReference>
<dbReference type="OrthoDB" id="9813383at2"/>
<dbReference type="FunFam" id="3.40.50.880:FF:000033">
    <property type="entry name" value="Glutamine amidotransferase class-I"/>
    <property type="match status" value="1"/>
</dbReference>
<proteinExistence type="predicted"/>
<dbReference type="RefSeq" id="WP_061613480.1">
    <property type="nucleotide sequence ID" value="NZ_JEMA01001269.1"/>
</dbReference>
<evidence type="ECO:0000259" key="1">
    <source>
        <dbReference type="Pfam" id="PF00117"/>
    </source>
</evidence>
<evidence type="ECO:0000313" key="3">
    <source>
        <dbReference type="Proteomes" id="UP000075260"/>
    </source>
</evidence>
<dbReference type="SUPFAM" id="SSF52317">
    <property type="entry name" value="Class I glutamine amidotransferase-like"/>
    <property type="match status" value="1"/>
</dbReference>
<dbReference type="NCBIfam" id="NF005458">
    <property type="entry name" value="PRK07053.1"/>
    <property type="match status" value="1"/>
</dbReference>
<dbReference type="InterPro" id="IPR029062">
    <property type="entry name" value="Class_I_gatase-like"/>
</dbReference>
<accession>A0A150PXZ0</accession>
<dbReference type="GO" id="GO:0005829">
    <property type="term" value="C:cytosol"/>
    <property type="evidence" value="ECO:0007669"/>
    <property type="project" value="TreeGrafter"/>
</dbReference>
<name>A0A150PXZ0_SORCE</name>
<dbReference type="Proteomes" id="UP000075260">
    <property type="component" value="Unassembled WGS sequence"/>
</dbReference>
<reference evidence="2 3" key="1">
    <citation type="submission" date="2014-02" db="EMBL/GenBank/DDBJ databases">
        <title>The small core and large imbalanced accessory genome model reveals a collaborative survival strategy of Sorangium cellulosum strains in nature.</title>
        <authorList>
            <person name="Han K."/>
            <person name="Peng R."/>
            <person name="Blom J."/>
            <person name="Li Y.-Z."/>
        </authorList>
    </citation>
    <scope>NUCLEOTIDE SEQUENCE [LARGE SCALE GENOMIC DNA]</scope>
    <source>
        <strain evidence="2 3">So0008-312</strain>
    </source>
</reference>
<comment type="caution">
    <text evidence="2">The sequence shown here is derived from an EMBL/GenBank/DDBJ whole genome shotgun (WGS) entry which is preliminary data.</text>
</comment>
<dbReference type="CDD" id="cd01741">
    <property type="entry name" value="GATase1_1"/>
    <property type="match status" value="1"/>
</dbReference>
<feature type="domain" description="Glutamine amidotransferase" evidence="1">
    <location>
        <begin position="18"/>
        <end position="182"/>
    </location>
</feature>
<dbReference type="InterPro" id="IPR017926">
    <property type="entry name" value="GATASE"/>
</dbReference>
<dbReference type="AlphaFoldDB" id="A0A150PXZ0"/>
<evidence type="ECO:0000313" key="2">
    <source>
        <dbReference type="EMBL" id="KYF60550.1"/>
    </source>
</evidence>
<dbReference type="EMBL" id="JEMA01001269">
    <property type="protein sequence ID" value="KYF60550.1"/>
    <property type="molecule type" value="Genomic_DNA"/>
</dbReference>
<dbReference type="InterPro" id="IPR044992">
    <property type="entry name" value="ChyE-like"/>
</dbReference>
<dbReference type="PROSITE" id="PS51273">
    <property type="entry name" value="GATASE_TYPE_1"/>
    <property type="match status" value="1"/>
</dbReference>